<accession>A0AA39NN00</accession>
<comment type="caution">
    <text evidence="1">The sequence shown here is derived from an EMBL/GenBank/DDBJ whole genome shotgun (WGS) entry which is preliminary data.</text>
</comment>
<dbReference type="Proteomes" id="UP001175227">
    <property type="component" value="Unassembled WGS sequence"/>
</dbReference>
<keyword evidence="2" id="KW-1185">Reference proteome</keyword>
<dbReference type="EMBL" id="JAUEPR010000070">
    <property type="protein sequence ID" value="KAK0468621.1"/>
    <property type="molecule type" value="Genomic_DNA"/>
</dbReference>
<gene>
    <name evidence="1" type="ORF">IW261DRAFT_1426317</name>
</gene>
<dbReference type="AlphaFoldDB" id="A0AA39NN00"/>
<protein>
    <submittedName>
        <fullName evidence="1">Uncharacterized protein</fullName>
    </submittedName>
</protein>
<sequence>MITYDADQSEEDAWTNLVTTETSPKSSLSKDLYSVKIYRTDGSRDGCYGICIDSCRVRGLADISSPDILLRGTLDVKVDSTIERTFDVVADHGFLIPNGAYFHGRRYLGGWKNGGTREEVYESVSVQDG</sequence>
<evidence type="ECO:0000313" key="2">
    <source>
        <dbReference type="Proteomes" id="UP001175227"/>
    </source>
</evidence>
<reference evidence="1" key="1">
    <citation type="submission" date="2023-06" db="EMBL/GenBank/DDBJ databases">
        <authorList>
            <consortium name="Lawrence Berkeley National Laboratory"/>
            <person name="Ahrendt S."/>
            <person name="Sahu N."/>
            <person name="Indic B."/>
            <person name="Wong-Bajracharya J."/>
            <person name="Merenyi Z."/>
            <person name="Ke H.-M."/>
            <person name="Monk M."/>
            <person name="Kocsube S."/>
            <person name="Drula E."/>
            <person name="Lipzen A."/>
            <person name="Balint B."/>
            <person name="Henrissat B."/>
            <person name="Andreopoulos B."/>
            <person name="Martin F.M."/>
            <person name="Harder C.B."/>
            <person name="Rigling D."/>
            <person name="Ford K.L."/>
            <person name="Foster G.D."/>
            <person name="Pangilinan J."/>
            <person name="Papanicolaou A."/>
            <person name="Barry K."/>
            <person name="LaButti K."/>
            <person name="Viragh M."/>
            <person name="Koriabine M."/>
            <person name="Yan M."/>
            <person name="Riley R."/>
            <person name="Champramary S."/>
            <person name="Plett K.L."/>
            <person name="Tsai I.J."/>
            <person name="Slot J."/>
            <person name="Sipos G."/>
            <person name="Plett J."/>
            <person name="Nagy L.G."/>
            <person name="Grigoriev I.V."/>
        </authorList>
    </citation>
    <scope>NUCLEOTIDE SEQUENCE</scope>
    <source>
        <strain evidence="1">ICMP 16352</strain>
    </source>
</reference>
<proteinExistence type="predicted"/>
<organism evidence="1 2">
    <name type="scientific">Armillaria novae-zelandiae</name>
    <dbReference type="NCBI Taxonomy" id="153914"/>
    <lineage>
        <taxon>Eukaryota</taxon>
        <taxon>Fungi</taxon>
        <taxon>Dikarya</taxon>
        <taxon>Basidiomycota</taxon>
        <taxon>Agaricomycotina</taxon>
        <taxon>Agaricomycetes</taxon>
        <taxon>Agaricomycetidae</taxon>
        <taxon>Agaricales</taxon>
        <taxon>Marasmiineae</taxon>
        <taxon>Physalacriaceae</taxon>
        <taxon>Armillaria</taxon>
    </lineage>
</organism>
<evidence type="ECO:0000313" key="1">
    <source>
        <dbReference type="EMBL" id="KAK0468621.1"/>
    </source>
</evidence>
<name>A0AA39NN00_9AGAR</name>